<comment type="caution">
    <text evidence="9">The sequence shown here is derived from an EMBL/GenBank/DDBJ whole genome shotgun (WGS) entry which is preliminary data.</text>
</comment>
<dbReference type="VEuPathDB" id="FungiDB:PV10_09079"/>
<feature type="transmembrane region" description="Helical" evidence="7">
    <location>
        <begin position="60"/>
        <end position="85"/>
    </location>
</feature>
<dbReference type="Pfam" id="PF13813">
    <property type="entry name" value="MBOAT_2"/>
    <property type="match status" value="1"/>
</dbReference>
<evidence type="ECO:0000256" key="6">
    <source>
        <dbReference type="ARBA" id="ARBA00023136"/>
    </source>
</evidence>
<dbReference type="GO" id="GO:0016020">
    <property type="term" value="C:membrane"/>
    <property type="evidence" value="ECO:0007669"/>
    <property type="project" value="UniProtKB-SubCell"/>
</dbReference>
<accession>A0A438N4V5</accession>
<comment type="subcellular location">
    <subcellularLocation>
        <location evidence="1">Membrane</location>
        <topology evidence="1">Multi-pass membrane protein</topology>
    </subcellularLocation>
</comment>
<protein>
    <recommendedName>
        <fullName evidence="8">Wax synthase domain-containing protein</fullName>
    </recommendedName>
</protein>
<organism evidence="9 10">
    <name type="scientific">Exophiala mesophila</name>
    <name type="common">Black yeast-like fungus</name>
    <dbReference type="NCBI Taxonomy" id="212818"/>
    <lineage>
        <taxon>Eukaryota</taxon>
        <taxon>Fungi</taxon>
        <taxon>Dikarya</taxon>
        <taxon>Ascomycota</taxon>
        <taxon>Pezizomycotina</taxon>
        <taxon>Eurotiomycetes</taxon>
        <taxon>Chaetothyriomycetidae</taxon>
        <taxon>Chaetothyriales</taxon>
        <taxon>Herpotrichiellaceae</taxon>
        <taxon>Exophiala</taxon>
    </lineage>
</organism>
<dbReference type="GO" id="GO:0006629">
    <property type="term" value="P:lipid metabolic process"/>
    <property type="evidence" value="ECO:0007669"/>
    <property type="project" value="InterPro"/>
</dbReference>
<evidence type="ECO:0000259" key="8">
    <source>
        <dbReference type="Pfam" id="PF13813"/>
    </source>
</evidence>
<reference evidence="9 10" key="1">
    <citation type="submission" date="2017-03" db="EMBL/GenBank/DDBJ databases">
        <title>Genomes of endolithic fungi from Antarctica.</title>
        <authorList>
            <person name="Coleine C."/>
            <person name="Masonjones S."/>
            <person name="Stajich J.E."/>
        </authorList>
    </citation>
    <scope>NUCLEOTIDE SEQUENCE [LARGE SCALE GENOMIC DNA]</scope>
    <source>
        <strain evidence="9 10">CCFEE 6314</strain>
    </source>
</reference>
<feature type="transmembrane region" description="Helical" evidence="7">
    <location>
        <begin position="453"/>
        <end position="473"/>
    </location>
</feature>
<keyword evidence="5 7" id="KW-1133">Transmembrane helix</keyword>
<dbReference type="InterPro" id="IPR044851">
    <property type="entry name" value="Wax_synthase"/>
</dbReference>
<dbReference type="Proteomes" id="UP000288859">
    <property type="component" value="Unassembled WGS sequence"/>
</dbReference>
<feature type="domain" description="Wax synthase" evidence="8">
    <location>
        <begin position="350"/>
        <end position="428"/>
    </location>
</feature>
<gene>
    <name evidence="9" type="ORF">B0A52_05229</name>
</gene>
<feature type="transmembrane region" description="Helical" evidence="7">
    <location>
        <begin position="296"/>
        <end position="320"/>
    </location>
</feature>
<evidence type="ECO:0000256" key="1">
    <source>
        <dbReference type="ARBA" id="ARBA00004141"/>
    </source>
</evidence>
<comment type="similarity">
    <text evidence="2">Belongs to the wax synthase family.</text>
</comment>
<evidence type="ECO:0000313" key="9">
    <source>
        <dbReference type="EMBL" id="RVX70578.1"/>
    </source>
</evidence>
<evidence type="ECO:0000313" key="10">
    <source>
        <dbReference type="Proteomes" id="UP000288859"/>
    </source>
</evidence>
<evidence type="ECO:0000256" key="7">
    <source>
        <dbReference type="SAM" id="Phobius"/>
    </source>
</evidence>
<keyword evidence="3" id="KW-0808">Transferase</keyword>
<sequence length="539" mass="60346">MKGEYTPFLYPWDCLPIVYLLLALALTPRLRLGIARPTRCIVFGAIVLHSIYICQHRRTLWFAGGYGIGLCLAWGAIMSFTLLICNDVGQDFWRLELRHTVPPSQKDQRNGAAITADKFKSLSDVDLTRRKISSVYVSTSVSENAVTAPDEPAVRPYRLVWQSFPGHGDLIHLLDWIVDLTTAFRGVSWSHRIPVLAPIDSPNPPMPGSSQKTPIHGAKASSIPNQTLRALQRQALKDFFISYILLDLLKTTMVTDPYFLGLEELRSPTPWSWLRKLTQTVPIATRLVRLIMSMAGVVFALTLIFSLSPLFFALILPSAIDISRITKSPLLEPWMYPAQWYPLRTSVLRSGLAGFWGKFWHQMFRYGISEPSRVLIKNLKLERDGNAARVIQLGVAFTLSGFIHAAGSYTSFSLRQTHPVLGPLLFFLLQGFGTIVQINMVRGIHKQFPSAKALPPVVGHTINTLVVLGWLYFTGPLLANDFARSGIWLLEPVPVSILRGVGFGPGGKDEGWWTWYQEGSKGVGWWAGDVIWRTGLGFY</sequence>
<evidence type="ECO:0000256" key="5">
    <source>
        <dbReference type="ARBA" id="ARBA00022989"/>
    </source>
</evidence>
<evidence type="ECO:0000256" key="4">
    <source>
        <dbReference type="ARBA" id="ARBA00022692"/>
    </source>
</evidence>
<dbReference type="EMBL" id="NAJM01000022">
    <property type="protein sequence ID" value="RVX70578.1"/>
    <property type="molecule type" value="Genomic_DNA"/>
</dbReference>
<dbReference type="PANTHER" id="PTHR31595:SF67">
    <property type="entry name" value="WAX SYNTHASE DOMAIN-CONTAINING PROTEIN"/>
    <property type="match status" value="1"/>
</dbReference>
<feature type="transmembrane region" description="Helical" evidence="7">
    <location>
        <begin position="6"/>
        <end position="26"/>
    </location>
</feature>
<keyword evidence="6 7" id="KW-0472">Membrane</keyword>
<dbReference type="AlphaFoldDB" id="A0A438N4V5"/>
<dbReference type="GO" id="GO:0008374">
    <property type="term" value="F:O-acyltransferase activity"/>
    <property type="evidence" value="ECO:0007669"/>
    <property type="project" value="InterPro"/>
</dbReference>
<name>A0A438N4V5_EXOME</name>
<keyword evidence="4 7" id="KW-0812">Transmembrane</keyword>
<feature type="transmembrane region" description="Helical" evidence="7">
    <location>
        <begin position="421"/>
        <end position="441"/>
    </location>
</feature>
<proteinExistence type="inferred from homology"/>
<dbReference type="OrthoDB" id="2796277at2759"/>
<evidence type="ECO:0000256" key="2">
    <source>
        <dbReference type="ARBA" id="ARBA00007282"/>
    </source>
</evidence>
<feature type="transmembrane region" description="Helical" evidence="7">
    <location>
        <begin position="390"/>
        <end position="409"/>
    </location>
</feature>
<dbReference type="InterPro" id="IPR032805">
    <property type="entry name" value="Wax_synthase_dom"/>
</dbReference>
<evidence type="ECO:0000256" key="3">
    <source>
        <dbReference type="ARBA" id="ARBA00022679"/>
    </source>
</evidence>
<dbReference type="PANTHER" id="PTHR31595">
    <property type="entry name" value="LONG-CHAIN-ALCOHOL O-FATTY-ACYLTRANSFERASE 3-RELATED"/>
    <property type="match status" value="1"/>
</dbReference>